<sequence length="242" mass="25516">MFARIVALSLLAGLLAGAVTTPVQLALVQPLIEQAEGYEQQLEAATATAHVHEAHDAMAAKEHAHEAMASEEPSDDKTHRAVATAISITLAAMGYALLLGAVLSQFGRINWRRGLLFGALGFVVFQLAPALGLPPEPPGVPAADLQQRQLWWLLTVACTSGALFGLYYAWAKRRALWAVGALAVAALPHLVGAPVLAEVHTLVPARLMSDFMLAALASAAVLWLALGGVLGGLLQRFPVESR</sequence>
<feature type="transmembrane region" description="Helical" evidence="1">
    <location>
        <begin position="151"/>
        <end position="170"/>
    </location>
</feature>
<dbReference type="InterPro" id="IPR012666">
    <property type="entry name" value="CbtA_put"/>
</dbReference>
<evidence type="ECO:0000313" key="3">
    <source>
        <dbReference type="Proteomes" id="UP000192920"/>
    </source>
</evidence>
<feature type="transmembrane region" description="Helical" evidence="1">
    <location>
        <begin position="175"/>
        <end position="191"/>
    </location>
</feature>
<keyword evidence="1" id="KW-1133">Transmembrane helix</keyword>
<dbReference type="RefSeq" id="WP_085274624.1">
    <property type="nucleotide sequence ID" value="NZ_FXAG01000001.1"/>
</dbReference>
<name>A0A1Y6B7J1_9NEIS</name>
<dbReference type="Pfam" id="PF09490">
    <property type="entry name" value="CbtA"/>
    <property type="match status" value="1"/>
</dbReference>
<evidence type="ECO:0000313" key="2">
    <source>
        <dbReference type="EMBL" id="SME94296.1"/>
    </source>
</evidence>
<reference evidence="3" key="1">
    <citation type="submission" date="2017-04" db="EMBL/GenBank/DDBJ databases">
        <authorList>
            <person name="Varghese N."/>
            <person name="Submissions S."/>
        </authorList>
    </citation>
    <scope>NUCLEOTIDE SEQUENCE [LARGE SCALE GENOMIC DNA]</scope>
    <source>
        <strain evidence="3">DSM 22618</strain>
    </source>
</reference>
<keyword evidence="3" id="KW-1185">Reference proteome</keyword>
<keyword evidence="1" id="KW-0472">Membrane</keyword>
<dbReference type="Proteomes" id="UP000192920">
    <property type="component" value="Unassembled WGS sequence"/>
</dbReference>
<feature type="transmembrane region" description="Helical" evidence="1">
    <location>
        <begin position="114"/>
        <end position="131"/>
    </location>
</feature>
<feature type="transmembrane region" description="Helical" evidence="1">
    <location>
        <begin position="81"/>
        <end position="102"/>
    </location>
</feature>
<protein>
    <submittedName>
        <fullName evidence="2">Cobalt transporter subunit CbtA</fullName>
    </submittedName>
</protein>
<dbReference type="STRING" id="1123014.SAMN02745746_00240"/>
<dbReference type="NCBIfam" id="TIGR02458">
    <property type="entry name" value="CbtA"/>
    <property type="match status" value="1"/>
</dbReference>
<dbReference type="AlphaFoldDB" id="A0A1Y6B7J1"/>
<organism evidence="2 3">
    <name type="scientific">Pseudogulbenkiania subflava DSM 22618</name>
    <dbReference type="NCBI Taxonomy" id="1123014"/>
    <lineage>
        <taxon>Bacteria</taxon>
        <taxon>Pseudomonadati</taxon>
        <taxon>Pseudomonadota</taxon>
        <taxon>Betaproteobacteria</taxon>
        <taxon>Neisseriales</taxon>
        <taxon>Chromobacteriaceae</taxon>
        <taxon>Pseudogulbenkiania</taxon>
    </lineage>
</organism>
<dbReference type="EMBL" id="FXAG01000001">
    <property type="protein sequence ID" value="SME94296.1"/>
    <property type="molecule type" value="Genomic_DNA"/>
</dbReference>
<evidence type="ECO:0000256" key="1">
    <source>
        <dbReference type="SAM" id="Phobius"/>
    </source>
</evidence>
<proteinExistence type="predicted"/>
<accession>A0A1Y6B7J1</accession>
<gene>
    <name evidence="2" type="ORF">SAMN02745746_00240</name>
</gene>
<feature type="transmembrane region" description="Helical" evidence="1">
    <location>
        <begin position="211"/>
        <end position="234"/>
    </location>
</feature>
<keyword evidence="1" id="KW-0812">Transmembrane</keyword>